<dbReference type="InterPro" id="IPR050307">
    <property type="entry name" value="Sterol_Desaturase_Related"/>
</dbReference>
<name>A0A7S2TUZ5_9EUKA</name>
<feature type="transmembrane region" description="Helical" evidence="5">
    <location>
        <begin position="25"/>
        <end position="49"/>
    </location>
</feature>
<sequence length="281" mass="32882">MGETDAEGGDWWLRLVTWWPYSEQWLVVSIAALVHAISLWGPCLIFTLIDKMRWLEDCKLPRERKHMDPKLPKNISRDWDAFIEQIFGTVLLVPLFVYLIFPTFDLVGISIARPAPSLTEMASHMALMILGCDFLFYWFHRAFHHPWLYRFHKKHHEYKATNVWASEYFDVVDIVFNILPGVIPGLVIRTHFVSLMLFTLVRGWQTATSHAGYDLWFDPFNRGIFDGCARRHDFHHSHNAGCYGDWTPFWDYVAGTDGDYRAYWEERERAATAKKNGIHAG</sequence>
<evidence type="ECO:0000313" key="7">
    <source>
        <dbReference type="EMBL" id="CAD9768619.1"/>
    </source>
</evidence>
<comment type="subcellular location">
    <subcellularLocation>
        <location evidence="1">Membrane</location>
    </subcellularLocation>
</comment>
<evidence type="ECO:0000256" key="5">
    <source>
        <dbReference type="SAM" id="Phobius"/>
    </source>
</evidence>
<dbReference type="GO" id="GO:0016491">
    <property type="term" value="F:oxidoreductase activity"/>
    <property type="evidence" value="ECO:0007669"/>
    <property type="project" value="InterPro"/>
</dbReference>
<protein>
    <recommendedName>
        <fullName evidence="6">Fatty acid hydroxylase domain-containing protein</fullName>
    </recommendedName>
</protein>
<evidence type="ECO:0000256" key="2">
    <source>
        <dbReference type="ARBA" id="ARBA00022692"/>
    </source>
</evidence>
<evidence type="ECO:0000256" key="1">
    <source>
        <dbReference type="ARBA" id="ARBA00004370"/>
    </source>
</evidence>
<proteinExistence type="predicted"/>
<reference evidence="7" key="1">
    <citation type="submission" date="2021-01" db="EMBL/GenBank/DDBJ databases">
        <authorList>
            <person name="Corre E."/>
            <person name="Pelletier E."/>
            <person name="Niang G."/>
            <person name="Scheremetjew M."/>
            <person name="Finn R."/>
            <person name="Kale V."/>
            <person name="Holt S."/>
            <person name="Cochrane G."/>
            <person name="Meng A."/>
            <person name="Brown T."/>
            <person name="Cohen L."/>
        </authorList>
    </citation>
    <scope>NUCLEOTIDE SEQUENCE</scope>
    <source>
        <strain evidence="7">CCMP622</strain>
    </source>
</reference>
<dbReference type="PANTHER" id="PTHR11863">
    <property type="entry name" value="STEROL DESATURASE"/>
    <property type="match status" value="1"/>
</dbReference>
<keyword evidence="4 5" id="KW-0472">Membrane</keyword>
<dbReference type="GO" id="GO:0008610">
    <property type="term" value="P:lipid biosynthetic process"/>
    <property type="evidence" value="ECO:0007669"/>
    <property type="project" value="InterPro"/>
</dbReference>
<feature type="transmembrane region" description="Helical" evidence="5">
    <location>
        <begin position="121"/>
        <end position="140"/>
    </location>
</feature>
<evidence type="ECO:0000256" key="4">
    <source>
        <dbReference type="ARBA" id="ARBA00023136"/>
    </source>
</evidence>
<organism evidence="7">
    <name type="scientific">Lotharella oceanica</name>
    <dbReference type="NCBI Taxonomy" id="641309"/>
    <lineage>
        <taxon>Eukaryota</taxon>
        <taxon>Sar</taxon>
        <taxon>Rhizaria</taxon>
        <taxon>Cercozoa</taxon>
        <taxon>Chlorarachniophyceae</taxon>
        <taxon>Lotharella</taxon>
    </lineage>
</organism>
<feature type="transmembrane region" description="Helical" evidence="5">
    <location>
        <begin position="81"/>
        <end position="101"/>
    </location>
</feature>
<dbReference type="GO" id="GO:0016020">
    <property type="term" value="C:membrane"/>
    <property type="evidence" value="ECO:0007669"/>
    <property type="project" value="UniProtKB-SubCell"/>
</dbReference>
<evidence type="ECO:0000256" key="3">
    <source>
        <dbReference type="ARBA" id="ARBA00022989"/>
    </source>
</evidence>
<dbReference type="GO" id="GO:0005506">
    <property type="term" value="F:iron ion binding"/>
    <property type="evidence" value="ECO:0007669"/>
    <property type="project" value="InterPro"/>
</dbReference>
<dbReference type="Pfam" id="PF04116">
    <property type="entry name" value="FA_hydroxylase"/>
    <property type="match status" value="1"/>
</dbReference>
<dbReference type="InterPro" id="IPR006694">
    <property type="entry name" value="Fatty_acid_hydroxylase"/>
</dbReference>
<dbReference type="EMBL" id="HBHP01020289">
    <property type="protein sequence ID" value="CAD9768619.1"/>
    <property type="molecule type" value="Transcribed_RNA"/>
</dbReference>
<keyword evidence="2 5" id="KW-0812">Transmembrane</keyword>
<accession>A0A7S2TUZ5</accession>
<keyword evidence="3 5" id="KW-1133">Transmembrane helix</keyword>
<dbReference type="AlphaFoldDB" id="A0A7S2TUZ5"/>
<feature type="domain" description="Fatty acid hydroxylase" evidence="6">
    <location>
        <begin position="126"/>
        <end position="256"/>
    </location>
</feature>
<evidence type="ECO:0000259" key="6">
    <source>
        <dbReference type="Pfam" id="PF04116"/>
    </source>
</evidence>
<gene>
    <name evidence="7" type="ORF">LSP00402_LOCUS12599</name>
</gene>